<evidence type="ECO:0000256" key="1">
    <source>
        <dbReference type="ARBA" id="ARBA00022679"/>
    </source>
</evidence>
<dbReference type="Gene3D" id="2.60.200.40">
    <property type="match status" value="1"/>
</dbReference>
<feature type="compositionally biased region" description="Pro residues" evidence="5">
    <location>
        <begin position="326"/>
        <end position="342"/>
    </location>
</feature>
<dbReference type="InterPro" id="IPR001206">
    <property type="entry name" value="Diacylglycerol_kinase_cat_dom"/>
</dbReference>
<dbReference type="Proteomes" id="UP001235760">
    <property type="component" value="Unassembled WGS sequence"/>
</dbReference>
<dbReference type="InterPro" id="IPR016064">
    <property type="entry name" value="NAD/diacylglycerol_kinase_sf"/>
</dbReference>
<feature type="domain" description="DAGKc" evidence="6">
    <location>
        <begin position="6"/>
        <end position="135"/>
    </location>
</feature>
<keyword evidence="4" id="KW-0067">ATP-binding</keyword>
<protein>
    <submittedName>
        <fullName evidence="7">Diacylglycerol kinase family protein</fullName>
    </submittedName>
</protein>
<keyword evidence="2" id="KW-0547">Nucleotide-binding</keyword>
<keyword evidence="3 7" id="KW-0418">Kinase</keyword>
<dbReference type="Gene3D" id="3.40.50.10330">
    <property type="entry name" value="Probable inorganic polyphosphate/atp-NAD kinase, domain 1"/>
    <property type="match status" value="1"/>
</dbReference>
<dbReference type="GO" id="GO:0016301">
    <property type="term" value="F:kinase activity"/>
    <property type="evidence" value="ECO:0007669"/>
    <property type="project" value="UniProtKB-KW"/>
</dbReference>
<feature type="region of interest" description="Disordered" evidence="5">
    <location>
        <begin position="304"/>
        <end position="351"/>
    </location>
</feature>
<organism evidence="7 8">
    <name type="scientific">Leptothrix discophora</name>
    <dbReference type="NCBI Taxonomy" id="89"/>
    <lineage>
        <taxon>Bacteria</taxon>
        <taxon>Pseudomonadati</taxon>
        <taxon>Pseudomonadota</taxon>
        <taxon>Betaproteobacteria</taxon>
        <taxon>Burkholderiales</taxon>
        <taxon>Sphaerotilaceae</taxon>
        <taxon>Leptothrix</taxon>
    </lineage>
</organism>
<dbReference type="InterPro" id="IPR050187">
    <property type="entry name" value="Lipid_Phosphate_FormReg"/>
</dbReference>
<dbReference type="EMBL" id="JAUZEE010000005">
    <property type="protein sequence ID" value="MDP4301268.1"/>
    <property type="molecule type" value="Genomic_DNA"/>
</dbReference>
<keyword evidence="1" id="KW-0808">Transferase</keyword>
<evidence type="ECO:0000259" key="6">
    <source>
        <dbReference type="PROSITE" id="PS50146"/>
    </source>
</evidence>
<comment type="caution">
    <text evidence="7">The sequence shown here is derived from an EMBL/GenBank/DDBJ whole genome shotgun (WGS) entry which is preliminary data.</text>
</comment>
<dbReference type="Pfam" id="PF00781">
    <property type="entry name" value="DAGK_cat"/>
    <property type="match status" value="1"/>
</dbReference>
<dbReference type="InterPro" id="IPR017438">
    <property type="entry name" value="ATP-NAD_kinase_N"/>
</dbReference>
<proteinExistence type="predicted"/>
<evidence type="ECO:0000256" key="4">
    <source>
        <dbReference type="ARBA" id="ARBA00022840"/>
    </source>
</evidence>
<dbReference type="PANTHER" id="PTHR12358">
    <property type="entry name" value="SPHINGOSINE KINASE"/>
    <property type="match status" value="1"/>
</dbReference>
<keyword evidence="8" id="KW-1185">Reference proteome</keyword>
<dbReference type="RefSeq" id="WP_305749814.1">
    <property type="nucleotide sequence ID" value="NZ_JAUZEE010000005.1"/>
</dbReference>
<dbReference type="InterPro" id="IPR045540">
    <property type="entry name" value="YegS/DAGK_C"/>
</dbReference>
<dbReference type="Pfam" id="PF19279">
    <property type="entry name" value="YegS_C"/>
    <property type="match status" value="1"/>
</dbReference>
<dbReference type="SUPFAM" id="SSF111331">
    <property type="entry name" value="NAD kinase/diacylglycerol kinase-like"/>
    <property type="match status" value="1"/>
</dbReference>
<accession>A0ABT9G456</accession>
<evidence type="ECO:0000313" key="7">
    <source>
        <dbReference type="EMBL" id="MDP4301268.1"/>
    </source>
</evidence>
<sequence>MPFPPSSQPAGVVMLNRHADGGRALALRRPIEAWLARHAPGVALLVPDSPDAALATLAILAVRTRVVLVGGDGTLQRMLPALMRCGHRVGLIAAGRHNDIARALGVAGLTWREALPYALYAPTAAVDLGQYETDTDTRHFVGRLGAGLAARQDARASALPRWWPLPVRQLWSGLAARAASQSQALKIWVNGQLEHDGTAWSVSVCNAEGALGGLPQAPHARLDDHRLDTLVLADAGPAVLWRMRQGRHVHPPQVSLHNTRKLLVDAAEPMPISIDGEPQPATTRFSVRVLPRALHLVGAHMLSAPSTRQGDAHAAARPLGHGLPLEPAPAPAPPPSTYPMPLPDDEQRSPA</sequence>
<reference evidence="7 8" key="1">
    <citation type="submission" date="2023-08" db="EMBL/GenBank/DDBJ databases">
        <authorList>
            <person name="Roldan D.M."/>
            <person name="Menes R.J."/>
        </authorList>
    </citation>
    <scope>NUCLEOTIDE SEQUENCE [LARGE SCALE GENOMIC DNA]</scope>
    <source>
        <strain evidence="7 8">CCM 2812</strain>
    </source>
</reference>
<evidence type="ECO:0000256" key="5">
    <source>
        <dbReference type="SAM" id="MobiDB-lite"/>
    </source>
</evidence>
<dbReference type="PANTHER" id="PTHR12358:SF54">
    <property type="entry name" value="SPHINGOSINE KINASE RELATED PROTEIN"/>
    <property type="match status" value="1"/>
</dbReference>
<gene>
    <name evidence="7" type="ORF">Q8X39_11525</name>
</gene>
<evidence type="ECO:0000256" key="3">
    <source>
        <dbReference type="ARBA" id="ARBA00022777"/>
    </source>
</evidence>
<evidence type="ECO:0000256" key="2">
    <source>
        <dbReference type="ARBA" id="ARBA00022741"/>
    </source>
</evidence>
<dbReference type="PROSITE" id="PS50146">
    <property type="entry name" value="DAGK"/>
    <property type="match status" value="1"/>
</dbReference>
<evidence type="ECO:0000313" key="8">
    <source>
        <dbReference type="Proteomes" id="UP001235760"/>
    </source>
</evidence>
<name>A0ABT9G456_LEPDI</name>